<protein>
    <submittedName>
        <fullName evidence="2">Uncharacterized protein</fullName>
    </submittedName>
</protein>
<feature type="transmembrane region" description="Helical" evidence="1">
    <location>
        <begin position="7"/>
        <end position="26"/>
    </location>
</feature>
<accession>A0A926N6U5</accession>
<organism evidence="2 3">
    <name type="scientific">Polycladospora coralii</name>
    <dbReference type="NCBI Taxonomy" id="2771432"/>
    <lineage>
        <taxon>Bacteria</taxon>
        <taxon>Bacillati</taxon>
        <taxon>Bacillota</taxon>
        <taxon>Bacilli</taxon>
        <taxon>Bacillales</taxon>
        <taxon>Thermoactinomycetaceae</taxon>
        <taxon>Polycladospora</taxon>
    </lineage>
</organism>
<keyword evidence="1" id="KW-1133">Transmembrane helix</keyword>
<evidence type="ECO:0000256" key="1">
    <source>
        <dbReference type="SAM" id="Phobius"/>
    </source>
</evidence>
<dbReference type="RefSeq" id="WP_191142605.1">
    <property type="nucleotide sequence ID" value="NZ_JACXAH010000029.1"/>
</dbReference>
<reference evidence="2" key="1">
    <citation type="submission" date="2020-09" db="EMBL/GenBank/DDBJ databases">
        <title>A novel bacterium of genus Hazenella, isolated from South China Sea.</title>
        <authorList>
            <person name="Huang H."/>
            <person name="Mo K."/>
            <person name="Hu Y."/>
        </authorList>
    </citation>
    <scope>NUCLEOTIDE SEQUENCE</scope>
    <source>
        <strain evidence="2">IB182357</strain>
    </source>
</reference>
<feature type="transmembrane region" description="Helical" evidence="1">
    <location>
        <begin position="32"/>
        <end position="52"/>
    </location>
</feature>
<keyword evidence="3" id="KW-1185">Reference proteome</keyword>
<name>A0A926N6U5_9BACL</name>
<gene>
    <name evidence="2" type="ORF">IC620_14620</name>
</gene>
<dbReference type="EMBL" id="JACXAH010000029">
    <property type="protein sequence ID" value="MBD1373579.1"/>
    <property type="molecule type" value="Genomic_DNA"/>
</dbReference>
<dbReference type="Proteomes" id="UP000661691">
    <property type="component" value="Unassembled WGS sequence"/>
</dbReference>
<sequence>MKKQTSVSYFGVFIGVTIGILIFSYTTGKFNWEGAIAMYVGTFVGLSIAQYFRKR</sequence>
<dbReference type="AlphaFoldDB" id="A0A926N6U5"/>
<evidence type="ECO:0000313" key="2">
    <source>
        <dbReference type="EMBL" id="MBD1373579.1"/>
    </source>
</evidence>
<evidence type="ECO:0000313" key="3">
    <source>
        <dbReference type="Proteomes" id="UP000661691"/>
    </source>
</evidence>
<keyword evidence="1" id="KW-0812">Transmembrane</keyword>
<keyword evidence="1" id="KW-0472">Membrane</keyword>
<comment type="caution">
    <text evidence="2">The sequence shown here is derived from an EMBL/GenBank/DDBJ whole genome shotgun (WGS) entry which is preliminary data.</text>
</comment>
<proteinExistence type="predicted"/>